<keyword evidence="1" id="KW-0378">Hydrolase</keyword>
<accession>A0A7J7GQC1</accession>
<organism evidence="4 5">
    <name type="scientific">Camellia sinensis</name>
    <name type="common">Tea plant</name>
    <name type="synonym">Thea sinensis</name>
    <dbReference type="NCBI Taxonomy" id="4442"/>
    <lineage>
        <taxon>Eukaryota</taxon>
        <taxon>Viridiplantae</taxon>
        <taxon>Streptophyta</taxon>
        <taxon>Embryophyta</taxon>
        <taxon>Tracheophyta</taxon>
        <taxon>Spermatophyta</taxon>
        <taxon>Magnoliopsida</taxon>
        <taxon>eudicotyledons</taxon>
        <taxon>Gunneridae</taxon>
        <taxon>Pentapetalae</taxon>
        <taxon>asterids</taxon>
        <taxon>Ericales</taxon>
        <taxon>Theaceae</taxon>
        <taxon>Camellia</taxon>
    </lineage>
</organism>
<sequence length="173" mass="19069">MSSSSRKAKNMNNNPIYKNPNSPIESRIKDLLSRMTLSEKIGQITQIDQPVHAGGGGPFEKATSSDWIDMIDRFQNAALESRLRIPLLYGTDAVHGNNNVYGATVFPHNIGLGATRDAELVRRIGVATALEVRARGAQFTFAPCVAVSSRHSTMYVRNSLVLEFIPKCLFIIH</sequence>
<dbReference type="GO" id="GO:0009251">
    <property type="term" value="P:glucan catabolic process"/>
    <property type="evidence" value="ECO:0007669"/>
    <property type="project" value="TreeGrafter"/>
</dbReference>
<evidence type="ECO:0000259" key="3">
    <source>
        <dbReference type="Pfam" id="PF00933"/>
    </source>
</evidence>
<evidence type="ECO:0000256" key="2">
    <source>
        <dbReference type="SAM" id="MobiDB-lite"/>
    </source>
</evidence>
<dbReference type="InterPro" id="IPR051915">
    <property type="entry name" value="Cellulose_Degrad_GH3"/>
</dbReference>
<dbReference type="Gene3D" id="3.20.20.300">
    <property type="entry name" value="Glycoside hydrolase, family 3, N-terminal domain"/>
    <property type="match status" value="1"/>
</dbReference>
<dbReference type="InterPro" id="IPR017853">
    <property type="entry name" value="GH"/>
</dbReference>
<evidence type="ECO:0000313" key="4">
    <source>
        <dbReference type="EMBL" id="KAF5942993.1"/>
    </source>
</evidence>
<reference evidence="5" key="1">
    <citation type="journal article" date="2020" name="Nat. Commun.">
        <title>Genome assembly of wild tea tree DASZ reveals pedigree and selection history of tea varieties.</title>
        <authorList>
            <person name="Zhang W."/>
            <person name="Zhang Y."/>
            <person name="Qiu H."/>
            <person name="Guo Y."/>
            <person name="Wan H."/>
            <person name="Zhang X."/>
            <person name="Scossa F."/>
            <person name="Alseekh S."/>
            <person name="Zhang Q."/>
            <person name="Wang P."/>
            <person name="Xu L."/>
            <person name="Schmidt M.H."/>
            <person name="Jia X."/>
            <person name="Li D."/>
            <person name="Zhu A."/>
            <person name="Guo F."/>
            <person name="Chen W."/>
            <person name="Ni D."/>
            <person name="Usadel B."/>
            <person name="Fernie A.R."/>
            <person name="Wen W."/>
        </authorList>
    </citation>
    <scope>NUCLEOTIDE SEQUENCE [LARGE SCALE GENOMIC DNA]</scope>
    <source>
        <strain evidence="5">cv. G240</strain>
    </source>
</reference>
<dbReference type="InterPro" id="IPR036962">
    <property type="entry name" value="Glyco_hydro_3_N_sf"/>
</dbReference>
<evidence type="ECO:0000313" key="5">
    <source>
        <dbReference type="Proteomes" id="UP000593564"/>
    </source>
</evidence>
<keyword evidence="5" id="KW-1185">Reference proteome</keyword>
<feature type="domain" description="Glycoside hydrolase family 3 N-terminal" evidence="3">
    <location>
        <begin position="38"/>
        <end position="150"/>
    </location>
</feature>
<feature type="compositionally biased region" description="Low complexity" evidence="2">
    <location>
        <begin position="10"/>
        <end position="23"/>
    </location>
</feature>
<dbReference type="Proteomes" id="UP000593564">
    <property type="component" value="Unassembled WGS sequence"/>
</dbReference>
<dbReference type="AlphaFoldDB" id="A0A7J7GQC1"/>
<dbReference type="SUPFAM" id="SSF51445">
    <property type="entry name" value="(Trans)glycosidases"/>
    <property type="match status" value="1"/>
</dbReference>
<dbReference type="PANTHER" id="PTHR30620:SF33">
    <property type="entry name" value="BETA-D-GLUCAN EXOHYDROLASE-LIKE PROTEIN-RELATED"/>
    <property type="match status" value="1"/>
</dbReference>
<dbReference type="PRINTS" id="PR00133">
    <property type="entry name" value="GLHYDRLASE3"/>
</dbReference>
<evidence type="ECO:0000256" key="1">
    <source>
        <dbReference type="ARBA" id="ARBA00022801"/>
    </source>
</evidence>
<comment type="caution">
    <text evidence="4">The sequence shown here is derived from an EMBL/GenBank/DDBJ whole genome shotgun (WGS) entry which is preliminary data.</text>
</comment>
<dbReference type="PANTHER" id="PTHR30620">
    <property type="entry name" value="PERIPLASMIC BETA-GLUCOSIDASE-RELATED"/>
    <property type="match status" value="1"/>
</dbReference>
<protein>
    <recommendedName>
        <fullName evidence="3">Glycoside hydrolase family 3 N-terminal domain-containing protein</fullName>
    </recommendedName>
</protein>
<dbReference type="GO" id="GO:0008422">
    <property type="term" value="F:beta-glucosidase activity"/>
    <property type="evidence" value="ECO:0007669"/>
    <property type="project" value="TreeGrafter"/>
</dbReference>
<name>A0A7J7GQC1_CAMSI</name>
<dbReference type="EMBL" id="JACBKZ010000009">
    <property type="protein sequence ID" value="KAF5942993.1"/>
    <property type="molecule type" value="Genomic_DNA"/>
</dbReference>
<feature type="region of interest" description="Disordered" evidence="2">
    <location>
        <begin position="1"/>
        <end position="23"/>
    </location>
</feature>
<dbReference type="InterPro" id="IPR001764">
    <property type="entry name" value="Glyco_hydro_3_N"/>
</dbReference>
<gene>
    <name evidence="4" type="ORF">HYC85_020635</name>
</gene>
<dbReference type="Pfam" id="PF00933">
    <property type="entry name" value="Glyco_hydro_3"/>
    <property type="match status" value="1"/>
</dbReference>
<proteinExistence type="predicted"/>
<reference evidence="4 5" key="2">
    <citation type="submission" date="2020-07" db="EMBL/GenBank/DDBJ databases">
        <title>Genome assembly of wild tea tree DASZ reveals pedigree and selection history of tea varieties.</title>
        <authorList>
            <person name="Zhang W."/>
        </authorList>
    </citation>
    <scope>NUCLEOTIDE SEQUENCE [LARGE SCALE GENOMIC DNA]</scope>
    <source>
        <strain evidence="5">cv. G240</strain>
        <tissue evidence="4">Leaf</tissue>
    </source>
</reference>